<evidence type="ECO:0000313" key="2">
    <source>
        <dbReference type="EMBL" id="MYD90212.1"/>
    </source>
</evidence>
<gene>
    <name evidence="2" type="ORF">F4Y08_07720</name>
</gene>
<dbReference type="AlphaFoldDB" id="A0A6B1DU29"/>
<protein>
    <recommendedName>
        <fullName evidence="3">Toll/interleukin-1 receptor domain-containing protein</fullName>
    </recommendedName>
</protein>
<comment type="caution">
    <text evidence="2">The sequence shown here is derived from an EMBL/GenBank/DDBJ whole genome shotgun (WGS) entry which is preliminary data.</text>
</comment>
<evidence type="ECO:0008006" key="3">
    <source>
        <dbReference type="Google" id="ProtNLM"/>
    </source>
</evidence>
<name>A0A6B1DU29_9CHLR</name>
<proteinExistence type="predicted"/>
<evidence type="ECO:0000256" key="1">
    <source>
        <dbReference type="SAM" id="MobiDB-lite"/>
    </source>
</evidence>
<sequence>MAETLRLFVSATNDLDAERGVIATTLASLPAHNKVEIRRTPAGGDIYDNIFENIANCDRVFFLMGQDITAPAGQEWYLALDLEREIVPLRKEIALTPAGRSFVHGSLVHWDTFRTAGELERLVGRVLVQTLLHPRNRYGLTWAERDLLRQHRFNASEKALAPDPAGAEGGGILLDERDPDTRVGVLLGEDEEDY</sequence>
<accession>A0A6B1DU29</accession>
<dbReference type="EMBL" id="VXPY01000052">
    <property type="protein sequence ID" value="MYD90212.1"/>
    <property type="molecule type" value="Genomic_DNA"/>
</dbReference>
<feature type="region of interest" description="Disordered" evidence="1">
    <location>
        <begin position="158"/>
        <end position="177"/>
    </location>
</feature>
<organism evidence="2">
    <name type="scientific">Caldilineaceae bacterium SB0662_bin_9</name>
    <dbReference type="NCBI Taxonomy" id="2605258"/>
    <lineage>
        <taxon>Bacteria</taxon>
        <taxon>Bacillati</taxon>
        <taxon>Chloroflexota</taxon>
        <taxon>Caldilineae</taxon>
        <taxon>Caldilineales</taxon>
        <taxon>Caldilineaceae</taxon>
    </lineage>
</organism>
<reference evidence="2" key="1">
    <citation type="submission" date="2019-09" db="EMBL/GenBank/DDBJ databases">
        <title>Characterisation of the sponge microbiome using genome-centric metagenomics.</title>
        <authorList>
            <person name="Engelberts J.P."/>
            <person name="Robbins S.J."/>
            <person name="De Goeij J.M."/>
            <person name="Aranda M."/>
            <person name="Bell S.C."/>
            <person name="Webster N.S."/>
        </authorList>
    </citation>
    <scope>NUCLEOTIDE SEQUENCE</scope>
    <source>
        <strain evidence="2">SB0662_bin_9</strain>
    </source>
</reference>